<dbReference type="Pfam" id="PF08818">
    <property type="entry name" value="DUF1801"/>
    <property type="match status" value="1"/>
</dbReference>
<organism evidence="2 3">
    <name type="scientific">Rufibacter roseus</name>
    <dbReference type="NCBI Taxonomy" id="1567108"/>
    <lineage>
        <taxon>Bacteria</taxon>
        <taxon>Pseudomonadati</taxon>
        <taxon>Bacteroidota</taxon>
        <taxon>Cytophagia</taxon>
        <taxon>Cytophagales</taxon>
        <taxon>Hymenobacteraceae</taxon>
        <taxon>Rufibacter</taxon>
    </lineage>
</organism>
<reference evidence="3" key="1">
    <citation type="journal article" date="2019" name="Int. J. Syst. Evol. Microbiol.">
        <title>The Global Catalogue of Microorganisms (GCM) 10K type strain sequencing project: providing services to taxonomists for standard genome sequencing and annotation.</title>
        <authorList>
            <consortium name="The Broad Institute Genomics Platform"/>
            <consortium name="The Broad Institute Genome Sequencing Center for Infectious Disease"/>
            <person name="Wu L."/>
            <person name="Ma J."/>
        </authorList>
    </citation>
    <scope>NUCLEOTIDE SEQUENCE [LARGE SCALE GENOMIC DNA]</scope>
    <source>
        <strain evidence="3">CGMCC 4.7393</strain>
    </source>
</reference>
<protein>
    <submittedName>
        <fullName evidence="2">DUF1801 domain-containing protein</fullName>
    </submittedName>
</protein>
<dbReference type="EMBL" id="JBHSYQ010000003">
    <property type="protein sequence ID" value="MFC6997668.1"/>
    <property type="molecule type" value="Genomic_DNA"/>
</dbReference>
<accession>A0ABW2DM81</accession>
<name>A0ABW2DM81_9BACT</name>
<evidence type="ECO:0000313" key="2">
    <source>
        <dbReference type="EMBL" id="MFC6997668.1"/>
    </source>
</evidence>
<dbReference type="SUPFAM" id="SSF159888">
    <property type="entry name" value="YdhG-like"/>
    <property type="match status" value="1"/>
</dbReference>
<keyword evidence="3" id="KW-1185">Reference proteome</keyword>
<dbReference type="InterPro" id="IPR014922">
    <property type="entry name" value="YdhG-like"/>
</dbReference>
<evidence type="ECO:0000259" key="1">
    <source>
        <dbReference type="Pfam" id="PF08818"/>
    </source>
</evidence>
<feature type="domain" description="YdhG-like" evidence="1">
    <location>
        <begin position="21"/>
        <end position="115"/>
    </location>
</feature>
<sequence length="134" mass="15812">MQLSSYSQAVTDYIQQHEGWQRDMLLRLRLFILSQGPQMQEQFKYGGAFYYCFGMVCYLAPQKDHVYIGFVEGVHLSNEQKLFAEPDTKQIRKVRIYPDKAFPAEALHDLLQEAILFNELKMQNKKTKSRVRDK</sequence>
<dbReference type="RefSeq" id="WP_066618831.1">
    <property type="nucleotide sequence ID" value="NZ_JBHSYQ010000003.1"/>
</dbReference>
<comment type="caution">
    <text evidence="2">The sequence shown here is derived from an EMBL/GenBank/DDBJ whole genome shotgun (WGS) entry which is preliminary data.</text>
</comment>
<evidence type="ECO:0000313" key="3">
    <source>
        <dbReference type="Proteomes" id="UP001596405"/>
    </source>
</evidence>
<dbReference type="Gene3D" id="3.90.1150.200">
    <property type="match status" value="1"/>
</dbReference>
<dbReference type="Proteomes" id="UP001596405">
    <property type="component" value="Unassembled WGS sequence"/>
</dbReference>
<proteinExistence type="predicted"/>
<gene>
    <name evidence="2" type="ORF">ACFQHR_08525</name>
</gene>